<evidence type="ECO:0000313" key="2">
    <source>
        <dbReference type="Proteomes" id="UP000661607"/>
    </source>
</evidence>
<accession>A0ABR9KV40</accession>
<dbReference type="EMBL" id="JADBEF010000001">
    <property type="protein sequence ID" value="MBE1565906.1"/>
    <property type="molecule type" value="Genomic_DNA"/>
</dbReference>
<dbReference type="RefSeq" id="WP_192780038.1">
    <property type="nucleotide sequence ID" value="NZ_BAAASY010000010.1"/>
</dbReference>
<name>A0ABR9KV40_9ACTN</name>
<comment type="caution">
    <text evidence="1">The sequence shown here is derived from an EMBL/GenBank/DDBJ whole genome shotgun (WGS) entry which is preliminary data.</text>
</comment>
<organism evidence="1 2">
    <name type="scientific">Nonomuraea africana</name>
    <dbReference type="NCBI Taxonomy" id="46171"/>
    <lineage>
        <taxon>Bacteria</taxon>
        <taxon>Bacillati</taxon>
        <taxon>Actinomycetota</taxon>
        <taxon>Actinomycetes</taxon>
        <taxon>Streptosporangiales</taxon>
        <taxon>Streptosporangiaceae</taxon>
        <taxon>Nonomuraea</taxon>
    </lineage>
</organism>
<gene>
    <name evidence="1" type="ORF">H4W81_008685</name>
</gene>
<sequence length="48" mass="5093">MSPISFDDVLPATSWSLTDLSTTESGAICLIYDRLSKAGELPSEGEST</sequence>
<keyword evidence="2" id="KW-1185">Reference proteome</keyword>
<proteinExistence type="predicted"/>
<reference evidence="1 2" key="1">
    <citation type="submission" date="2020-10" db="EMBL/GenBank/DDBJ databases">
        <title>Sequencing the genomes of 1000 actinobacteria strains.</title>
        <authorList>
            <person name="Klenk H.-P."/>
        </authorList>
    </citation>
    <scope>NUCLEOTIDE SEQUENCE [LARGE SCALE GENOMIC DNA]</scope>
    <source>
        <strain evidence="1 2">DSM 43748</strain>
    </source>
</reference>
<dbReference type="Proteomes" id="UP000661607">
    <property type="component" value="Unassembled WGS sequence"/>
</dbReference>
<evidence type="ECO:0000313" key="1">
    <source>
        <dbReference type="EMBL" id="MBE1565906.1"/>
    </source>
</evidence>
<protein>
    <submittedName>
        <fullName evidence="1">Uncharacterized protein</fullName>
    </submittedName>
</protein>